<dbReference type="KEGG" id="soe:110805049"/>
<organism evidence="2 3">
    <name type="scientific">Spinacia oleracea</name>
    <name type="common">Spinach</name>
    <dbReference type="NCBI Taxonomy" id="3562"/>
    <lineage>
        <taxon>Eukaryota</taxon>
        <taxon>Viridiplantae</taxon>
        <taxon>Streptophyta</taxon>
        <taxon>Embryophyta</taxon>
        <taxon>Tracheophyta</taxon>
        <taxon>Spermatophyta</taxon>
        <taxon>Magnoliopsida</taxon>
        <taxon>eudicotyledons</taxon>
        <taxon>Gunneridae</taxon>
        <taxon>Pentapetalae</taxon>
        <taxon>Caryophyllales</taxon>
        <taxon>Chenopodiaceae</taxon>
        <taxon>Chenopodioideae</taxon>
        <taxon>Anserineae</taxon>
        <taxon>Spinacia</taxon>
    </lineage>
</organism>
<dbReference type="GeneID" id="110805049"/>
<proteinExistence type="predicted"/>
<accession>A0A9R0JH27</accession>
<name>A0A9R0JH27_SPIOL</name>
<dbReference type="Proteomes" id="UP000813463">
    <property type="component" value="Chromosome 5"/>
</dbReference>
<dbReference type="InterPro" id="IPR005174">
    <property type="entry name" value="KIB1-4_b-propeller"/>
</dbReference>
<reference evidence="2" key="1">
    <citation type="journal article" date="2021" name="Nat. Commun.">
        <title>Genomic analyses provide insights into spinach domestication and the genetic basis of agronomic traits.</title>
        <authorList>
            <person name="Cai X."/>
            <person name="Sun X."/>
            <person name="Xu C."/>
            <person name="Sun H."/>
            <person name="Wang X."/>
            <person name="Ge C."/>
            <person name="Zhang Z."/>
            <person name="Wang Q."/>
            <person name="Fei Z."/>
            <person name="Jiao C."/>
            <person name="Wang Q."/>
        </authorList>
    </citation>
    <scope>NUCLEOTIDE SEQUENCE [LARGE SCALE GENOMIC DNA]</scope>
    <source>
        <strain evidence="2">cv. Varoflay</strain>
    </source>
</reference>
<dbReference type="AlphaFoldDB" id="A0A9R0JH27"/>
<keyword evidence="2" id="KW-1185">Reference proteome</keyword>
<reference evidence="3" key="2">
    <citation type="submission" date="2025-08" db="UniProtKB">
        <authorList>
            <consortium name="RefSeq"/>
        </authorList>
    </citation>
    <scope>IDENTIFICATION</scope>
    <source>
        <tissue evidence="3">Leaf</tissue>
    </source>
</reference>
<feature type="domain" description="KIB1-4 beta-propeller" evidence="1">
    <location>
        <begin position="22"/>
        <end position="155"/>
    </location>
</feature>
<gene>
    <name evidence="3" type="primary">LOC110805049</name>
</gene>
<evidence type="ECO:0000313" key="2">
    <source>
        <dbReference type="Proteomes" id="UP000813463"/>
    </source>
</evidence>
<dbReference type="PANTHER" id="PTHR47123:SF6">
    <property type="entry name" value="F-BOX PROTEIN SKIP23-LIKE ISOFORM X1"/>
    <property type="match status" value="1"/>
</dbReference>
<protein>
    <recommendedName>
        <fullName evidence="1">KIB1-4 beta-propeller domain-containing protein</fullName>
    </recommendedName>
</protein>
<dbReference type="Pfam" id="PF03478">
    <property type="entry name" value="Beta-prop_KIB1-4"/>
    <property type="match status" value="1"/>
</dbReference>
<evidence type="ECO:0000259" key="1">
    <source>
        <dbReference type="Pfam" id="PF03478"/>
    </source>
</evidence>
<dbReference type="InterPro" id="IPR051304">
    <property type="entry name" value="SCF_F-box_domain"/>
</dbReference>
<dbReference type="GO" id="GO:0016567">
    <property type="term" value="P:protein ubiquitination"/>
    <property type="evidence" value="ECO:0000318"/>
    <property type="project" value="GO_Central"/>
</dbReference>
<evidence type="ECO:0000313" key="3">
    <source>
        <dbReference type="RefSeq" id="XP_021866344.2"/>
    </source>
</evidence>
<dbReference type="PANTHER" id="PTHR47123">
    <property type="entry name" value="F-BOX PROTEIN SKIP23"/>
    <property type="match status" value="1"/>
</dbReference>
<dbReference type="RefSeq" id="XP_021866344.2">
    <property type="nucleotide sequence ID" value="XM_022010652.2"/>
</dbReference>
<sequence length="249" mass="28699">MKIILLSHNNNVDIIFSLDKIGNLVCFELGSGQRRSINIVNLKGKVCAIDRFGKAYLINGCESSMMSTVISWPIPTGYNEGSERHKLLVESFGELYLIHRPYGDYFQVYNLDFEEKVWNKVDSFRDRILLVTFDNCFFVDSESLPGFGGNYIMFPKNRFPTYHSGWCYPDDLVFLKANKYLEIAVVYLHEGVFPGRVISSYPGLSDFFWPPPSWAKPGFPSFARILSGLYEKVKERAPRKLRYVSYLFA</sequence>